<dbReference type="KEGG" id="kra:Krad_0645"/>
<gene>
    <name evidence="2" type="ordered locus">Krad_0645</name>
</gene>
<name>A6W5P5_KINRD</name>
<organism evidence="2 3">
    <name type="scientific">Kineococcus radiotolerans (strain ATCC BAA-149 / DSM 14245 / SRS30216)</name>
    <dbReference type="NCBI Taxonomy" id="266940"/>
    <lineage>
        <taxon>Bacteria</taxon>
        <taxon>Bacillati</taxon>
        <taxon>Actinomycetota</taxon>
        <taxon>Actinomycetes</taxon>
        <taxon>Kineosporiales</taxon>
        <taxon>Kineosporiaceae</taxon>
        <taxon>Kineococcus</taxon>
    </lineage>
</organism>
<accession>A6W5P5</accession>
<reference evidence="3" key="1">
    <citation type="journal article" date="2008" name="PLoS ONE">
        <title>Survival in nuclear waste, extreme resistance, and potential applications gleaned from the genome sequence of Kineococcus radiotolerans SRS30216.</title>
        <authorList>
            <person name="Bagwell C.E."/>
            <person name="Bhat S."/>
            <person name="Hawkins G.M."/>
            <person name="Smith B.W."/>
            <person name="Biswas T."/>
            <person name="Hoover T.R."/>
            <person name="Saunders E."/>
            <person name="Han C.S."/>
            <person name="Tsodikov O.V."/>
            <person name="Shimkets L.J."/>
        </authorList>
    </citation>
    <scope>NUCLEOTIDE SEQUENCE [LARGE SCALE GENOMIC DNA]</scope>
    <source>
        <strain evidence="3">ATCC BAA-149 / DSM 14245 / SRS30216</strain>
    </source>
</reference>
<feature type="region of interest" description="Disordered" evidence="1">
    <location>
        <begin position="112"/>
        <end position="149"/>
    </location>
</feature>
<proteinExistence type="predicted"/>
<evidence type="ECO:0000256" key="1">
    <source>
        <dbReference type="SAM" id="MobiDB-lite"/>
    </source>
</evidence>
<feature type="region of interest" description="Disordered" evidence="1">
    <location>
        <begin position="54"/>
        <end position="76"/>
    </location>
</feature>
<sequence>MIRAVHSRRPSSSEITTSWLHSVRPSEIAVATPVTSPERTERWWVALMSVPSASPPGQTCRRAPTEPSVSASTQLAPPCRKPATWVLPATGIVATTRCGLISTNAMPIRSTRVPGVKEARTSSIGGAGGGVGCVTRRRLPQPVGRTMEG</sequence>
<dbReference type="AlphaFoldDB" id="A6W5P5"/>
<dbReference type="HOGENOM" id="CLU_1747192_0_0_11"/>
<dbReference type="STRING" id="266940.Krad_0645"/>
<evidence type="ECO:0000313" key="2">
    <source>
        <dbReference type="EMBL" id="ABS02134.1"/>
    </source>
</evidence>
<dbReference type="Proteomes" id="UP000001116">
    <property type="component" value="Chromosome"/>
</dbReference>
<protein>
    <submittedName>
        <fullName evidence="2">Uncharacterized protein</fullName>
    </submittedName>
</protein>
<keyword evidence="3" id="KW-1185">Reference proteome</keyword>
<evidence type="ECO:0000313" key="3">
    <source>
        <dbReference type="Proteomes" id="UP000001116"/>
    </source>
</evidence>
<dbReference type="EMBL" id="CP000750">
    <property type="protein sequence ID" value="ABS02134.1"/>
    <property type="molecule type" value="Genomic_DNA"/>
</dbReference>